<gene>
    <name evidence="2" type="ORF">K8V90_02440</name>
</gene>
<dbReference type="EMBL" id="DYUB01000081">
    <property type="protein sequence ID" value="HJG95945.1"/>
    <property type="molecule type" value="Genomic_DNA"/>
</dbReference>
<sequence length="310" mass="36162">MNKRRTIYKGFNKRRKNKIIKVYIIGLGVFLSLICGYIQFKNSNIFNNIKEKIASIELNIPFTDFKKLDNSGLEIFKYEDISKEIENVKNDSSELKDNEVSEDIKIAKVKSWNIYTIQVASVEDKNEIEKIEAVLSEQKIPFSTLEIDGVNKVQTYVSFDKESIRNYLEDIRVLYPDAFLAEVKMPVLSLEYTSKYSYLEKISEQLESLIDNFELESKLWISSKENINLEEYNTILTNRKDIVENIEKEVEKIDYNGANLFKTNLITYLDNIDKNIEEASKSTNEQKYNISEGIYLNNLQGYLSFIDSIQ</sequence>
<proteinExistence type="predicted"/>
<keyword evidence="1" id="KW-1133">Transmembrane helix</keyword>
<reference evidence="2" key="1">
    <citation type="journal article" date="2021" name="PeerJ">
        <title>Extensive microbial diversity within the chicken gut microbiome revealed by metagenomics and culture.</title>
        <authorList>
            <person name="Gilroy R."/>
            <person name="Ravi A."/>
            <person name="Getino M."/>
            <person name="Pursley I."/>
            <person name="Horton D.L."/>
            <person name="Alikhan N.F."/>
            <person name="Baker D."/>
            <person name="Gharbi K."/>
            <person name="Hall N."/>
            <person name="Watson M."/>
            <person name="Adriaenssens E.M."/>
            <person name="Foster-Nyarko E."/>
            <person name="Jarju S."/>
            <person name="Secka A."/>
            <person name="Antonio M."/>
            <person name="Oren A."/>
            <person name="Chaudhuri R.R."/>
            <person name="La Ragione R."/>
            <person name="Hildebrand F."/>
            <person name="Pallen M.J."/>
        </authorList>
    </citation>
    <scope>NUCLEOTIDE SEQUENCE</scope>
    <source>
        <strain evidence="2">1277</strain>
    </source>
</reference>
<dbReference type="AlphaFoldDB" id="A0A921N045"/>
<organism evidence="2 3">
    <name type="scientific">Romboutsia timonensis</name>
    <dbReference type="NCBI Taxonomy" id="1776391"/>
    <lineage>
        <taxon>Bacteria</taxon>
        <taxon>Bacillati</taxon>
        <taxon>Bacillota</taxon>
        <taxon>Clostridia</taxon>
        <taxon>Peptostreptococcales</taxon>
        <taxon>Peptostreptococcaceae</taxon>
        <taxon>Romboutsia</taxon>
    </lineage>
</organism>
<dbReference type="Proteomes" id="UP000776700">
    <property type="component" value="Unassembled WGS sequence"/>
</dbReference>
<name>A0A921N045_9FIRM</name>
<protein>
    <recommendedName>
        <fullName evidence="4">SPOR domain-containing protein</fullName>
    </recommendedName>
</protein>
<keyword evidence="1" id="KW-0812">Transmembrane</keyword>
<evidence type="ECO:0008006" key="4">
    <source>
        <dbReference type="Google" id="ProtNLM"/>
    </source>
</evidence>
<reference evidence="2" key="2">
    <citation type="submission" date="2021-09" db="EMBL/GenBank/DDBJ databases">
        <authorList>
            <person name="Gilroy R."/>
        </authorList>
    </citation>
    <scope>NUCLEOTIDE SEQUENCE</scope>
    <source>
        <strain evidence="2">1277</strain>
    </source>
</reference>
<evidence type="ECO:0000313" key="3">
    <source>
        <dbReference type="Proteomes" id="UP000776700"/>
    </source>
</evidence>
<evidence type="ECO:0000256" key="1">
    <source>
        <dbReference type="SAM" id="Phobius"/>
    </source>
</evidence>
<evidence type="ECO:0000313" key="2">
    <source>
        <dbReference type="EMBL" id="HJG95945.1"/>
    </source>
</evidence>
<keyword evidence="1" id="KW-0472">Membrane</keyword>
<accession>A0A921N045</accession>
<feature type="transmembrane region" description="Helical" evidence="1">
    <location>
        <begin position="20"/>
        <end position="40"/>
    </location>
</feature>
<comment type="caution">
    <text evidence="2">The sequence shown here is derived from an EMBL/GenBank/DDBJ whole genome shotgun (WGS) entry which is preliminary data.</text>
</comment>